<dbReference type="RefSeq" id="XP_005766614.1">
    <property type="nucleotide sequence ID" value="XM_005766557.1"/>
</dbReference>
<organism evidence="2 3">
    <name type="scientific">Emiliania huxleyi (strain CCMP1516)</name>
    <dbReference type="NCBI Taxonomy" id="280463"/>
    <lineage>
        <taxon>Eukaryota</taxon>
        <taxon>Haptista</taxon>
        <taxon>Haptophyta</taxon>
        <taxon>Prymnesiophyceae</taxon>
        <taxon>Isochrysidales</taxon>
        <taxon>Noelaerhabdaceae</taxon>
        <taxon>Emiliania</taxon>
    </lineage>
</organism>
<name>A0A0D3ISF0_EMIH1</name>
<dbReference type="GeneID" id="17260336"/>
<dbReference type="KEGG" id="ehx:EMIHUDRAFT_256134"/>
<reference evidence="3" key="1">
    <citation type="journal article" date="2013" name="Nature">
        <title>Pan genome of the phytoplankton Emiliania underpins its global distribution.</title>
        <authorList>
            <person name="Read B.A."/>
            <person name="Kegel J."/>
            <person name="Klute M.J."/>
            <person name="Kuo A."/>
            <person name="Lefebvre S.C."/>
            <person name="Maumus F."/>
            <person name="Mayer C."/>
            <person name="Miller J."/>
            <person name="Monier A."/>
            <person name="Salamov A."/>
            <person name="Young J."/>
            <person name="Aguilar M."/>
            <person name="Claverie J.M."/>
            <person name="Frickenhaus S."/>
            <person name="Gonzalez K."/>
            <person name="Herman E.K."/>
            <person name="Lin Y.C."/>
            <person name="Napier J."/>
            <person name="Ogata H."/>
            <person name="Sarno A.F."/>
            <person name="Shmutz J."/>
            <person name="Schroeder D."/>
            <person name="de Vargas C."/>
            <person name="Verret F."/>
            <person name="von Dassow P."/>
            <person name="Valentin K."/>
            <person name="Van de Peer Y."/>
            <person name="Wheeler G."/>
            <person name="Dacks J.B."/>
            <person name="Delwiche C.F."/>
            <person name="Dyhrman S.T."/>
            <person name="Glockner G."/>
            <person name="John U."/>
            <person name="Richards T."/>
            <person name="Worden A.Z."/>
            <person name="Zhang X."/>
            <person name="Grigoriev I.V."/>
            <person name="Allen A.E."/>
            <person name="Bidle K."/>
            <person name="Borodovsky M."/>
            <person name="Bowler C."/>
            <person name="Brownlee C."/>
            <person name="Cock J.M."/>
            <person name="Elias M."/>
            <person name="Gladyshev V.N."/>
            <person name="Groth M."/>
            <person name="Guda C."/>
            <person name="Hadaegh A."/>
            <person name="Iglesias-Rodriguez M.D."/>
            <person name="Jenkins J."/>
            <person name="Jones B.M."/>
            <person name="Lawson T."/>
            <person name="Leese F."/>
            <person name="Lindquist E."/>
            <person name="Lobanov A."/>
            <person name="Lomsadze A."/>
            <person name="Malik S.B."/>
            <person name="Marsh M.E."/>
            <person name="Mackinder L."/>
            <person name="Mock T."/>
            <person name="Mueller-Roeber B."/>
            <person name="Pagarete A."/>
            <person name="Parker M."/>
            <person name="Probert I."/>
            <person name="Quesneville H."/>
            <person name="Raines C."/>
            <person name="Rensing S.A."/>
            <person name="Riano-Pachon D.M."/>
            <person name="Richier S."/>
            <person name="Rokitta S."/>
            <person name="Shiraiwa Y."/>
            <person name="Soanes D.M."/>
            <person name="van der Giezen M."/>
            <person name="Wahlund T.M."/>
            <person name="Williams B."/>
            <person name="Wilson W."/>
            <person name="Wolfe G."/>
            <person name="Wurch L.L."/>
        </authorList>
    </citation>
    <scope>NUCLEOTIDE SEQUENCE</scope>
</reference>
<feature type="region of interest" description="Disordered" evidence="1">
    <location>
        <begin position="84"/>
        <end position="112"/>
    </location>
</feature>
<dbReference type="RefSeq" id="XP_005769010.1">
    <property type="nucleotide sequence ID" value="XM_005768953.1"/>
</dbReference>
<proteinExistence type="predicted"/>
<evidence type="ECO:0000313" key="2">
    <source>
        <dbReference type="EnsemblProtists" id="EOD14185"/>
    </source>
</evidence>
<protein>
    <submittedName>
        <fullName evidence="2">Uncharacterized protein</fullName>
    </submittedName>
</protein>
<evidence type="ECO:0000313" key="3">
    <source>
        <dbReference type="Proteomes" id="UP000013827"/>
    </source>
</evidence>
<dbReference type="AlphaFoldDB" id="A0A0D3ISF0"/>
<dbReference type="EnsemblProtists" id="EOD16581">
    <property type="protein sequence ID" value="EOD16581"/>
    <property type="gene ID" value="EMIHUDRAFT_256134"/>
</dbReference>
<sequence length="112" mass="13096">WLEVCWPYKEEGRTVKIWAAGRVKRVADGLTDKRSPRARKILPAGMLLWAWDADPEYDEPAGERWIAFLPEKWNRPVSYGWRLDPRELGATGPPRTPLIEEEEEEEAPRARR</sequence>
<accession>A0A0D3ISF0</accession>
<evidence type="ECO:0000256" key="1">
    <source>
        <dbReference type="SAM" id="MobiDB-lite"/>
    </source>
</evidence>
<dbReference type="EnsemblProtists" id="EOD14185">
    <property type="protein sequence ID" value="EOD14185"/>
    <property type="gene ID" value="EMIHUDRAFT_256651"/>
</dbReference>
<reference evidence="2" key="2">
    <citation type="submission" date="2024-10" db="UniProtKB">
        <authorList>
            <consortium name="EnsemblProtists"/>
        </authorList>
    </citation>
    <scope>IDENTIFICATION</scope>
</reference>
<dbReference type="HOGENOM" id="CLU_2152406_0_0_1"/>
<dbReference type="Proteomes" id="UP000013827">
    <property type="component" value="Unassembled WGS sequence"/>
</dbReference>
<keyword evidence="3" id="KW-1185">Reference proteome</keyword>
<dbReference type="GeneID" id="17262731"/>
<dbReference type="KEGG" id="ehx:EMIHUDRAFT_256651"/>